<feature type="transmembrane region" description="Helical" evidence="5">
    <location>
        <begin position="569"/>
        <end position="593"/>
    </location>
</feature>
<feature type="transmembrane region" description="Helical" evidence="5">
    <location>
        <begin position="20"/>
        <end position="38"/>
    </location>
</feature>
<evidence type="ECO:0000313" key="7">
    <source>
        <dbReference type="EMBL" id="QCT70327.1"/>
    </source>
</evidence>
<dbReference type="InterPro" id="IPR017500">
    <property type="entry name" value="Phage_infect_YhgE_N"/>
</dbReference>
<dbReference type="PANTHER" id="PTHR43077:SF10">
    <property type="entry name" value="TRANSPORT PERMEASE PROTEIN"/>
    <property type="match status" value="1"/>
</dbReference>
<dbReference type="PANTHER" id="PTHR43077">
    <property type="entry name" value="TRANSPORT PERMEASE YVFS-RELATED"/>
    <property type="match status" value="1"/>
</dbReference>
<evidence type="ECO:0000256" key="1">
    <source>
        <dbReference type="ARBA" id="ARBA00004141"/>
    </source>
</evidence>
<keyword evidence="2 5" id="KW-0812">Transmembrane</keyword>
<proteinExistence type="predicted"/>
<dbReference type="SUPFAM" id="SSF58104">
    <property type="entry name" value="Methyl-accepting chemotaxis protein (MCP) signaling domain"/>
    <property type="match status" value="1"/>
</dbReference>
<dbReference type="NCBIfam" id="TIGR03062">
    <property type="entry name" value="pip_yhgE_Cterm"/>
    <property type="match status" value="1"/>
</dbReference>
<dbReference type="KEGG" id="emt:CPZ25_003015"/>
<dbReference type="GO" id="GO:0016020">
    <property type="term" value="C:membrane"/>
    <property type="evidence" value="ECO:0007669"/>
    <property type="project" value="UniProtKB-SubCell"/>
</dbReference>
<dbReference type="InterPro" id="IPR013525">
    <property type="entry name" value="ABC2_TM"/>
</dbReference>
<feature type="domain" description="ABC-2 type transporter transmembrane" evidence="6">
    <location>
        <begin position="23"/>
        <end position="197"/>
    </location>
</feature>
<accession>A0A4P9C4Q1</accession>
<dbReference type="EMBL" id="CP029487">
    <property type="protein sequence ID" value="QCT70327.1"/>
    <property type="molecule type" value="Genomic_DNA"/>
</dbReference>
<sequence length="725" mass="78326">MKKILKIFTGDVSRIRNNTIALIVVMGVCVVPAMYAWFNIAGSWDPYSNTKDIKIAVANTDAGYHGEILSMSMNVGDEVVNALKANDQMDWQFTGRDEALEGVKSGAYYAAIVIPEDFSANIMSLFSSDIKKSAIIYYTNEKENAIAPKVTDKGATAVQEQVNSLFVEKVSEIALEALQSVYQAADRQGSQSLTDSLRTNLQRIEGEVETSAKTVRAFAAMTESTQKVLSSTAGFLETSGDSVSESSGILQETERTAQGLQGAMNTASQGIGTIFDVSGESYQKISAEIDKAFSSVSQNAGEAAKSLDSLADEVQLLIDHDTELRDTIQKLSDAYPDMAPALQPVIGRLNQIISQQEALRDKLTETVADISETTGMAEADYKALKGLADEASGLMGDVKNDYQTNLKPQLDTLFSSLDFGSGEVAGVLGQLNGSVRSIAALSGETASDLGTAKDLLTRSADQLDAVKAKLSSVLKEVENAAASGDMAEIETLLSGSPAELSSFLAAPVELKTEKIYPVANYGSAMAPFYTTLAIWVGGVVLVAMISVNVSEKTEKALSLKPHHAYFGRYITFLILGLIQSTIIVLGDLFFLGIQCEHPILFLLTGWLTSIVYVHLIYTLTVSFGDVGKAIAVVLMVIQVAGSGGSFPIEVLPEFFQRLYPLMPFAHSMNAMRECIAGMYQNTYWIEMGYLAIFLIPSLLLGLVLRKPVIRLNHTFTEKLESTHLM</sequence>
<reference evidence="7 8" key="1">
    <citation type="submission" date="2018-05" db="EMBL/GenBank/DDBJ databases">
        <title>Genome comparison of Eubacterium sp.</title>
        <authorList>
            <person name="Feng Y."/>
            <person name="Sanchez-Andrea I."/>
            <person name="Stams A.J.M."/>
            <person name="De Vos W.M."/>
        </authorList>
    </citation>
    <scope>NUCLEOTIDE SEQUENCE [LARGE SCALE GENOMIC DNA]</scope>
    <source>
        <strain evidence="7 8">YI</strain>
    </source>
</reference>
<organism evidence="7 8">
    <name type="scientific">Eubacterium maltosivorans</name>
    <dbReference type="NCBI Taxonomy" id="2041044"/>
    <lineage>
        <taxon>Bacteria</taxon>
        <taxon>Bacillati</taxon>
        <taxon>Bacillota</taxon>
        <taxon>Clostridia</taxon>
        <taxon>Eubacteriales</taxon>
        <taxon>Eubacteriaceae</taxon>
        <taxon>Eubacterium</taxon>
    </lineage>
</organism>
<evidence type="ECO:0000256" key="5">
    <source>
        <dbReference type="SAM" id="Phobius"/>
    </source>
</evidence>
<feature type="domain" description="ABC-2 type transporter transmembrane" evidence="6">
    <location>
        <begin position="468"/>
        <end position="702"/>
    </location>
</feature>
<dbReference type="Proteomes" id="UP000218387">
    <property type="component" value="Chromosome"/>
</dbReference>
<evidence type="ECO:0000256" key="3">
    <source>
        <dbReference type="ARBA" id="ARBA00022989"/>
    </source>
</evidence>
<keyword evidence="4 5" id="KW-0472">Membrane</keyword>
<dbReference type="InterPro" id="IPR051328">
    <property type="entry name" value="T7SS_ABC-Transporter"/>
</dbReference>
<feature type="transmembrane region" description="Helical" evidence="5">
    <location>
        <begin position="599"/>
        <end position="617"/>
    </location>
</feature>
<dbReference type="RefSeq" id="WP_096919918.1">
    <property type="nucleotide sequence ID" value="NZ_CP029487.1"/>
</dbReference>
<dbReference type="Pfam" id="PF12698">
    <property type="entry name" value="ABC2_membrane_3"/>
    <property type="match status" value="2"/>
</dbReference>
<evidence type="ECO:0000313" key="8">
    <source>
        <dbReference type="Proteomes" id="UP000218387"/>
    </source>
</evidence>
<evidence type="ECO:0000256" key="2">
    <source>
        <dbReference type="ARBA" id="ARBA00022692"/>
    </source>
</evidence>
<evidence type="ECO:0000259" key="6">
    <source>
        <dbReference type="Pfam" id="PF12698"/>
    </source>
</evidence>
<feature type="transmembrane region" description="Helical" evidence="5">
    <location>
        <begin position="528"/>
        <end position="549"/>
    </location>
</feature>
<dbReference type="NCBIfam" id="TIGR03061">
    <property type="entry name" value="pip_yhgE_Nterm"/>
    <property type="match status" value="1"/>
</dbReference>
<dbReference type="AlphaFoldDB" id="A0A4P9C4Q1"/>
<keyword evidence="3 5" id="KW-1133">Transmembrane helix</keyword>
<feature type="transmembrane region" description="Helical" evidence="5">
    <location>
        <begin position="687"/>
        <end position="704"/>
    </location>
</feature>
<name>A0A4P9C4Q1_EUBML</name>
<keyword evidence="8" id="KW-1185">Reference proteome</keyword>
<evidence type="ECO:0000256" key="4">
    <source>
        <dbReference type="ARBA" id="ARBA00023136"/>
    </source>
</evidence>
<gene>
    <name evidence="7" type="ORF">CPZ25_003015</name>
</gene>
<dbReference type="Gene3D" id="3.40.1710.10">
    <property type="entry name" value="abc type-2 transporter like domain"/>
    <property type="match status" value="1"/>
</dbReference>
<dbReference type="InterPro" id="IPR017501">
    <property type="entry name" value="Phage_infect_YhgE_C"/>
</dbReference>
<protein>
    <submittedName>
        <fullName evidence="7">YhgE/Pip domain-containing protein</fullName>
    </submittedName>
</protein>
<comment type="subcellular location">
    <subcellularLocation>
        <location evidence="1">Membrane</location>
        <topology evidence="1">Multi-pass membrane protein</topology>
    </subcellularLocation>
</comment>
<dbReference type="GO" id="GO:0140359">
    <property type="term" value="F:ABC-type transporter activity"/>
    <property type="evidence" value="ECO:0007669"/>
    <property type="project" value="InterPro"/>
</dbReference>
<feature type="transmembrane region" description="Helical" evidence="5">
    <location>
        <begin position="629"/>
        <end position="648"/>
    </location>
</feature>